<dbReference type="Gene3D" id="2.170.300.10">
    <property type="entry name" value="Tie2 ligand-binding domain superfamily"/>
    <property type="match status" value="1"/>
</dbReference>
<gene>
    <name evidence="5" type="ORF">CGI_10002290</name>
</gene>
<accession>K1PXW3</accession>
<reference evidence="5" key="1">
    <citation type="journal article" date="2012" name="Nature">
        <title>The oyster genome reveals stress adaptation and complexity of shell formation.</title>
        <authorList>
            <person name="Zhang G."/>
            <person name="Fang X."/>
            <person name="Guo X."/>
            <person name="Li L."/>
            <person name="Luo R."/>
            <person name="Xu F."/>
            <person name="Yang P."/>
            <person name="Zhang L."/>
            <person name="Wang X."/>
            <person name="Qi H."/>
            <person name="Xiong Z."/>
            <person name="Que H."/>
            <person name="Xie Y."/>
            <person name="Holland P.W."/>
            <person name="Paps J."/>
            <person name="Zhu Y."/>
            <person name="Wu F."/>
            <person name="Chen Y."/>
            <person name="Wang J."/>
            <person name="Peng C."/>
            <person name="Meng J."/>
            <person name="Yang L."/>
            <person name="Liu J."/>
            <person name="Wen B."/>
            <person name="Zhang N."/>
            <person name="Huang Z."/>
            <person name="Zhu Q."/>
            <person name="Feng Y."/>
            <person name="Mount A."/>
            <person name="Hedgecock D."/>
            <person name="Xu Z."/>
            <person name="Liu Y."/>
            <person name="Domazet-Loso T."/>
            <person name="Du Y."/>
            <person name="Sun X."/>
            <person name="Zhang S."/>
            <person name="Liu B."/>
            <person name="Cheng P."/>
            <person name="Jiang X."/>
            <person name="Li J."/>
            <person name="Fan D."/>
            <person name="Wang W."/>
            <person name="Fu W."/>
            <person name="Wang T."/>
            <person name="Wang B."/>
            <person name="Zhang J."/>
            <person name="Peng Z."/>
            <person name="Li Y."/>
            <person name="Li N."/>
            <person name="Wang J."/>
            <person name="Chen M."/>
            <person name="He Y."/>
            <person name="Tan F."/>
            <person name="Song X."/>
            <person name="Zheng Q."/>
            <person name="Huang R."/>
            <person name="Yang H."/>
            <person name="Du X."/>
            <person name="Chen L."/>
            <person name="Yang M."/>
            <person name="Gaffney P.M."/>
            <person name="Wang S."/>
            <person name="Luo L."/>
            <person name="She Z."/>
            <person name="Ming Y."/>
            <person name="Huang W."/>
            <person name="Zhang S."/>
            <person name="Huang B."/>
            <person name="Zhang Y."/>
            <person name="Qu T."/>
            <person name="Ni P."/>
            <person name="Miao G."/>
            <person name="Wang J."/>
            <person name="Wang Q."/>
            <person name="Steinberg C.E."/>
            <person name="Wang H."/>
            <person name="Li N."/>
            <person name="Qian L."/>
            <person name="Zhang G."/>
            <person name="Li Y."/>
            <person name="Yang H."/>
            <person name="Liu X."/>
            <person name="Wang J."/>
            <person name="Yin Y."/>
            <person name="Wang J."/>
        </authorList>
    </citation>
    <scope>NUCLEOTIDE SEQUENCE [LARGE SCALE GENOMIC DNA]</scope>
    <source>
        <strain evidence="5">05x7-T-G4-1.051#20</strain>
    </source>
</reference>
<feature type="domain" description="EGF-like" evidence="4">
    <location>
        <begin position="97"/>
        <end position="132"/>
    </location>
</feature>
<keyword evidence="3" id="KW-0812">Transmembrane</keyword>
<feature type="transmembrane region" description="Helical" evidence="3">
    <location>
        <begin position="245"/>
        <end position="267"/>
    </location>
</feature>
<dbReference type="InParanoid" id="K1PXW3"/>
<dbReference type="AlphaFoldDB" id="K1PXW3"/>
<keyword evidence="5" id="KW-0675">Receptor</keyword>
<dbReference type="EMBL" id="JH816955">
    <property type="protein sequence ID" value="EKC26478.1"/>
    <property type="molecule type" value="Genomic_DNA"/>
</dbReference>
<evidence type="ECO:0000259" key="4">
    <source>
        <dbReference type="SMART" id="SM00181"/>
    </source>
</evidence>
<dbReference type="SMART" id="SM00181">
    <property type="entry name" value="EGF"/>
    <property type="match status" value="3"/>
</dbReference>
<evidence type="ECO:0000256" key="1">
    <source>
        <dbReference type="ARBA" id="ARBA00022536"/>
    </source>
</evidence>
<feature type="domain" description="EGF-like" evidence="4">
    <location>
        <begin position="52"/>
        <end position="86"/>
    </location>
</feature>
<sequence length="328" mass="36572">MNTTCLVHGRYVIYYNNRTHPPYPAGYSEYAFNDLCEVEVYGCPISGYYGKDCSLSCPQNCQEGHCHIVNGTCLGCVAGYKGPNCKEECSNKMYDLECKQTCGICKNNEQCHHVNGNCLNGCDSGYYGTRCDLACPSGRYGFNCQEQCSINCGVPYRCNRVTGQCEGGCQVGWKGQTCDKECNDRKFGMNCSQPCGFCLDKEQCHYKNGTCPNGCDSGYYGSECNEVMDTSSMNVESETHSSTPLYVSVAINILSGIVIVFLIVRLLRIGMCRQQKDQENLNKHNEGHSNEPKHTKHSPKYENKQGEDNSAYYELGDFSPKSQYDKLP</sequence>
<keyword evidence="3" id="KW-1133">Transmembrane helix</keyword>
<proteinExistence type="predicted"/>
<dbReference type="HOGENOM" id="CLU_847973_0_0_1"/>
<name>K1PXW3_MAGGI</name>
<feature type="region of interest" description="Disordered" evidence="2">
    <location>
        <begin position="280"/>
        <end position="328"/>
    </location>
</feature>
<keyword evidence="3" id="KW-0472">Membrane</keyword>
<evidence type="ECO:0000313" key="5">
    <source>
        <dbReference type="EMBL" id="EKC26478.1"/>
    </source>
</evidence>
<organism evidence="5">
    <name type="scientific">Magallana gigas</name>
    <name type="common">Pacific oyster</name>
    <name type="synonym">Crassostrea gigas</name>
    <dbReference type="NCBI Taxonomy" id="29159"/>
    <lineage>
        <taxon>Eukaryota</taxon>
        <taxon>Metazoa</taxon>
        <taxon>Spiralia</taxon>
        <taxon>Lophotrochozoa</taxon>
        <taxon>Mollusca</taxon>
        <taxon>Bivalvia</taxon>
        <taxon>Autobranchia</taxon>
        <taxon>Pteriomorphia</taxon>
        <taxon>Ostreida</taxon>
        <taxon>Ostreoidea</taxon>
        <taxon>Ostreidae</taxon>
        <taxon>Magallana</taxon>
    </lineage>
</organism>
<dbReference type="InterPro" id="IPR042635">
    <property type="entry name" value="MEGF10/SREC1/2-like"/>
</dbReference>
<dbReference type="PANTHER" id="PTHR24043:SF8">
    <property type="entry name" value="EGF-LIKE DOMAIN-CONTAINING PROTEIN"/>
    <property type="match status" value="1"/>
</dbReference>
<evidence type="ECO:0000256" key="3">
    <source>
        <dbReference type="SAM" id="Phobius"/>
    </source>
</evidence>
<dbReference type="GO" id="GO:0005044">
    <property type="term" value="F:scavenger receptor activity"/>
    <property type="evidence" value="ECO:0007669"/>
    <property type="project" value="InterPro"/>
</dbReference>
<protein>
    <submittedName>
        <fullName evidence="5">Scavenger receptor class F member 2</fullName>
    </submittedName>
</protein>
<dbReference type="InterPro" id="IPR000742">
    <property type="entry name" value="EGF"/>
</dbReference>
<evidence type="ECO:0000256" key="2">
    <source>
        <dbReference type="SAM" id="MobiDB-lite"/>
    </source>
</evidence>
<keyword evidence="1" id="KW-0245">EGF-like domain</keyword>
<feature type="compositionally biased region" description="Basic and acidic residues" evidence="2">
    <location>
        <begin position="280"/>
        <end position="307"/>
    </location>
</feature>
<dbReference type="PANTHER" id="PTHR24043">
    <property type="entry name" value="SCAVENGER RECEPTOR CLASS F"/>
    <property type="match status" value="1"/>
</dbReference>
<feature type="domain" description="EGF-like" evidence="4">
    <location>
        <begin position="190"/>
        <end position="225"/>
    </location>
</feature>